<proteinExistence type="predicted"/>
<accession>F4QIK2</accession>
<evidence type="ECO:0000313" key="2">
    <source>
        <dbReference type="Proteomes" id="UP000006512"/>
    </source>
</evidence>
<protein>
    <submittedName>
        <fullName evidence="1">Uncharacterized protein</fullName>
    </submittedName>
</protein>
<dbReference type="Proteomes" id="UP000006512">
    <property type="component" value="Unassembled WGS sequence"/>
</dbReference>
<dbReference type="AlphaFoldDB" id="F4QIK2"/>
<sequence length="38" mass="4137">MNSSRAKSKPQVASEDQPIPLQCRVNNGCGMLLLSLYS</sequence>
<reference evidence="2" key="1">
    <citation type="submission" date="2011-03" db="EMBL/GenBank/DDBJ databases">
        <title>Draft genome sequence of Brevundimonas diminuta.</title>
        <authorList>
            <person name="Brown P.J.B."/>
            <person name="Buechlein A."/>
            <person name="Hemmerich C."/>
            <person name="Brun Y.V."/>
        </authorList>
    </citation>
    <scope>NUCLEOTIDE SEQUENCE [LARGE SCALE GENOMIC DNA]</scope>
    <source>
        <strain evidence="2">C19</strain>
    </source>
</reference>
<gene>
    <name evidence="1" type="ORF">ABI_14300</name>
</gene>
<keyword evidence="2" id="KW-1185">Reference proteome</keyword>
<evidence type="ECO:0000313" key="1">
    <source>
        <dbReference type="EMBL" id="EGF92991.1"/>
    </source>
</evidence>
<organism evidence="1 2">
    <name type="scientific">Asticcacaulis biprosthecium C19</name>
    <dbReference type="NCBI Taxonomy" id="715226"/>
    <lineage>
        <taxon>Bacteria</taxon>
        <taxon>Pseudomonadati</taxon>
        <taxon>Pseudomonadota</taxon>
        <taxon>Alphaproteobacteria</taxon>
        <taxon>Caulobacterales</taxon>
        <taxon>Caulobacteraceae</taxon>
        <taxon>Asticcacaulis</taxon>
    </lineage>
</organism>
<dbReference type="HOGENOM" id="CLU_3323860_0_0_5"/>
<dbReference type="EMBL" id="GL883077">
    <property type="protein sequence ID" value="EGF92991.1"/>
    <property type="molecule type" value="Genomic_DNA"/>
</dbReference>
<name>F4QIK2_9CAUL</name>